<dbReference type="EMBL" id="JANAKD010001270">
    <property type="protein sequence ID" value="KAJ3481323.1"/>
    <property type="molecule type" value="Genomic_DNA"/>
</dbReference>
<evidence type="ECO:0000313" key="1">
    <source>
        <dbReference type="EMBL" id="KAJ3481323.1"/>
    </source>
</evidence>
<accession>A0ACC1QKQ0</accession>
<protein>
    <submittedName>
        <fullName evidence="1">Uncharacterized protein</fullName>
    </submittedName>
</protein>
<proteinExistence type="predicted"/>
<organism evidence="1 2">
    <name type="scientific">Lecanicillium saksenae</name>
    <dbReference type="NCBI Taxonomy" id="468837"/>
    <lineage>
        <taxon>Eukaryota</taxon>
        <taxon>Fungi</taxon>
        <taxon>Dikarya</taxon>
        <taxon>Ascomycota</taxon>
        <taxon>Pezizomycotina</taxon>
        <taxon>Sordariomycetes</taxon>
        <taxon>Hypocreomycetidae</taxon>
        <taxon>Hypocreales</taxon>
        <taxon>Cordycipitaceae</taxon>
        <taxon>Lecanicillium</taxon>
    </lineage>
</organism>
<gene>
    <name evidence="1" type="ORF">NLG97_g7851</name>
</gene>
<sequence length="272" mass="31450">MFRGEFESMTAIHKLAPGFVPRPIAWGQCRDEEDTFFFISEFVDMERAGKLPDAESFCKALANLHHNSVSPTGKFGFDVPTCNGDIPQNNEWESSWELFFANGMRHMLNLDLEANGHNPELKRAMEPIFANVIPRLLRPLEQGPHPIRPVLLHGDLWYGNCSTTQDTRQPVIFDASSFYGHNEYELGNWRPKRNLFTRNYMEAYKKSWDELQSQGGEVADKRAAEFEDRIMLYELRFNFHYCIMVPGLENIKKTMIENMNFLAAKYPAPDIS</sequence>
<dbReference type="Proteomes" id="UP001148737">
    <property type="component" value="Unassembled WGS sequence"/>
</dbReference>
<comment type="caution">
    <text evidence="1">The sequence shown here is derived from an EMBL/GenBank/DDBJ whole genome shotgun (WGS) entry which is preliminary data.</text>
</comment>
<reference evidence="1" key="1">
    <citation type="submission" date="2022-07" db="EMBL/GenBank/DDBJ databases">
        <title>Genome Sequence of Lecanicillium saksenae.</title>
        <authorList>
            <person name="Buettner E."/>
        </authorList>
    </citation>
    <scope>NUCLEOTIDE SEQUENCE</scope>
    <source>
        <strain evidence="1">VT-O1</strain>
    </source>
</reference>
<keyword evidence="2" id="KW-1185">Reference proteome</keyword>
<evidence type="ECO:0000313" key="2">
    <source>
        <dbReference type="Proteomes" id="UP001148737"/>
    </source>
</evidence>
<name>A0ACC1QKQ0_9HYPO</name>